<gene>
    <name evidence="1" type="ORF">Ahy_A03g015306</name>
</gene>
<accession>A0A445E032</accession>
<evidence type="ECO:0000313" key="2">
    <source>
        <dbReference type="Proteomes" id="UP000289738"/>
    </source>
</evidence>
<dbReference type="EMBL" id="SDMP01000003">
    <property type="protein sequence ID" value="RYR68832.1"/>
    <property type="molecule type" value="Genomic_DNA"/>
</dbReference>
<comment type="caution">
    <text evidence="1">The sequence shown here is derived from an EMBL/GenBank/DDBJ whole genome shotgun (WGS) entry which is preliminary data.</text>
</comment>
<sequence>MADNALNLEDRWYEEDNNQDRDDNQFNPCPVIPVFKEEFEDWCRPWKNAFIIKLLGKRVSLAFMKQHLKRDWVRKGSTNVIDMNLDYFLLYFSNEKDYYHALMEDLGWFQGII</sequence>
<evidence type="ECO:0008006" key="3">
    <source>
        <dbReference type="Google" id="ProtNLM"/>
    </source>
</evidence>
<dbReference type="AlphaFoldDB" id="A0A445E032"/>
<proteinExistence type="predicted"/>
<name>A0A445E032_ARAHY</name>
<organism evidence="1 2">
    <name type="scientific">Arachis hypogaea</name>
    <name type="common">Peanut</name>
    <dbReference type="NCBI Taxonomy" id="3818"/>
    <lineage>
        <taxon>Eukaryota</taxon>
        <taxon>Viridiplantae</taxon>
        <taxon>Streptophyta</taxon>
        <taxon>Embryophyta</taxon>
        <taxon>Tracheophyta</taxon>
        <taxon>Spermatophyta</taxon>
        <taxon>Magnoliopsida</taxon>
        <taxon>eudicotyledons</taxon>
        <taxon>Gunneridae</taxon>
        <taxon>Pentapetalae</taxon>
        <taxon>rosids</taxon>
        <taxon>fabids</taxon>
        <taxon>Fabales</taxon>
        <taxon>Fabaceae</taxon>
        <taxon>Papilionoideae</taxon>
        <taxon>50 kb inversion clade</taxon>
        <taxon>dalbergioids sensu lato</taxon>
        <taxon>Dalbergieae</taxon>
        <taxon>Pterocarpus clade</taxon>
        <taxon>Arachis</taxon>
    </lineage>
</organism>
<keyword evidence="2" id="KW-1185">Reference proteome</keyword>
<reference evidence="1 2" key="1">
    <citation type="submission" date="2019-01" db="EMBL/GenBank/DDBJ databases">
        <title>Sequencing of cultivated peanut Arachis hypogaea provides insights into genome evolution and oil improvement.</title>
        <authorList>
            <person name="Chen X."/>
        </authorList>
    </citation>
    <scope>NUCLEOTIDE SEQUENCE [LARGE SCALE GENOMIC DNA]</scope>
    <source>
        <strain evidence="2">cv. Fuhuasheng</strain>
        <tissue evidence="1">Leaves</tissue>
    </source>
</reference>
<evidence type="ECO:0000313" key="1">
    <source>
        <dbReference type="EMBL" id="RYR68832.1"/>
    </source>
</evidence>
<protein>
    <recommendedName>
        <fullName evidence="3">DUF4283 domain-containing protein</fullName>
    </recommendedName>
</protein>
<dbReference type="Proteomes" id="UP000289738">
    <property type="component" value="Chromosome A03"/>
</dbReference>